<keyword evidence="5" id="KW-0472">Membrane</keyword>
<proteinExistence type="predicted"/>
<dbReference type="Proteomes" id="UP000199494">
    <property type="component" value="Unassembled WGS sequence"/>
</dbReference>
<dbReference type="AlphaFoldDB" id="A0A1G6IKK3"/>
<keyword evidence="4" id="KW-1133">Transmembrane helix</keyword>
<evidence type="ECO:0000256" key="3">
    <source>
        <dbReference type="ARBA" id="ARBA00022692"/>
    </source>
</evidence>
<protein>
    <submittedName>
        <fullName evidence="6">Na+/H+ antiporter family protein</fullName>
    </submittedName>
</protein>
<evidence type="ECO:0000256" key="2">
    <source>
        <dbReference type="ARBA" id="ARBA00022475"/>
    </source>
</evidence>
<dbReference type="GO" id="GO:0005886">
    <property type="term" value="C:plasma membrane"/>
    <property type="evidence" value="ECO:0007669"/>
    <property type="project" value="UniProtKB-SubCell"/>
</dbReference>
<accession>A0A1G6IKK3</accession>
<reference evidence="6 7" key="1">
    <citation type="submission" date="2016-10" db="EMBL/GenBank/DDBJ databases">
        <authorList>
            <person name="de Groot N.N."/>
        </authorList>
    </citation>
    <scope>NUCLEOTIDE SEQUENCE [LARGE SCALE GENOMIC DNA]</scope>
    <source>
        <strain evidence="6 7">CGMCC 4.5506</strain>
    </source>
</reference>
<evidence type="ECO:0000313" key="7">
    <source>
        <dbReference type="Proteomes" id="UP000199494"/>
    </source>
</evidence>
<evidence type="ECO:0000256" key="1">
    <source>
        <dbReference type="ARBA" id="ARBA00004651"/>
    </source>
</evidence>
<keyword evidence="2" id="KW-1003">Cell membrane</keyword>
<comment type="subcellular location">
    <subcellularLocation>
        <location evidence="1">Cell membrane</location>
        <topology evidence="1">Multi-pass membrane protein</topology>
    </subcellularLocation>
</comment>
<evidence type="ECO:0000256" key="5">
    <source>
        <dbReference type="ARBA" id="ARBA00023136"/>
    </source>
</evidence>
<dbReference type="EMBL" id="FMZE01000001">
    <property type="protein sequence ID" value="SDC07047.1"/>
    <property type="molecule type" value="Genomic_DNA"/>
</dbReference>
<evidence type="ECO:0000313" key="6">
    <source>
        <dbReference type="EMBL" id="SDC07047.1"/>
    </source>
</evidence>
<gene>
    <name evidence="6" type="ORF">SAMN05421630_101311</name>
</gene>
<dbReference type="OrthoDB" id="1837at2"/>
<keyword evidence="3" id="KW-0812">Transmembrane</keyword>
<dbReference type="InterPro" id="IPR018385">
    <property type="entry name" value="C4_dicarb_anaerob_car-like"/>
</dbReference>
<evidence type="ECO:0000256" key="4">
    <source>
        <dbReference type="ARBA" id="ARBA00022989"/>
    </source>
</evidence>
<organism evidence="6 7">
    <name type="scientific">Prauserella marina</name>
    <dbReference type="NCBI Taxonomy" id="530584"/>
    <lineage>
        <taxon>Bacteria</taxon>
        <taxon>Bacillati</taxon>
        <taxon>Actinomycetota</taxon>
        <taxon>Actinomycetes</taxon>
        <taxon>Pseudonocardiales</taxon>
        <taxon>Pseudonocardiaceae</taxon>
        <taxon>Prauserella</taxon>
    </lineage>
</organism>
<name>A0A1G6IKK3_9PSEU</name>
<dbReference type="STRING" id="530584.SAMN05421630_101311"/>
<dbReference type="Pfam" id="PF03606">
    <property type="entry name" value="DcuC"/>
    <property type="match status" value="1"/>
</dbReference>
<sequence length="503" mass="53183">MQQYLRGVLLTQLTKANVAAQYRVQGRHTMSEVKQERPASEDRTRRAATLTKARGGLVAAVLLASLLIGFTVDGPTLWGLAPIAIYAVLVLVGLDIMLASVAALVSGFLLLHIDPIDAAGMLGDALGTEIVEIGLIIMLGAGLGEVLTRTKGATHLVRMIVDRFGVDTAIRAQLSIMIASAVLVIALGTLIGAFAIAAPIVIPIAARLRFTKSGTALMMFIGGACGMFVAPFVGSMVAIREYSGISYPEYVLTAGGPLAIVCFAVGFAVIRYCQRRPVSDDDFYDDSDITDSTEELPKTARHSTIAFLLTFSVLVVYGVITRAGTSFAVVALIVMAVATGVAARMPVNDVLKAIYTGCGKLVDMFLLFWMLAALLAVVEELRPYDVLLERFGDDLKALGVFGFLVVVALIGWLGISGASAAQVIVIDRVFGPTAAALGVPVSAWAVVLLCSCQADTFGPFPGPNMISPMAFARSTALKRMIYCGWILLSASLVVYVVQLAVLS</sequence>
<keyword evidence="7" id="KW-1185">Reference proteome</keyword>